<dbReference type="InterPro" id="IPR044831">
    <property type="entry name" value="Ccp1-like"/>
</dbReference>
<evidence type="ECO:0000313" key="10">
    <source>
        <dbReference type="Proteomes" id="UP000623467"/>
    </source>
</evidence>
<dbReference type="EMBL" id="JACAZH010000010">
    <property type="protein sequence ID" value="KAF7357092.1"/>
    <property type="molecule type" value="Genomic_DNA"/>
</dbReference>
<feature type="domain" description="Plant heme peroxidase family profile" evidence="8">
    <location>
        <begin position="100"/>
        <end position="334"/>
    </location>
</feature>
<dbReference type="GO" id="GO:0046872">
    <property type="term" value="F:metal ion binding"/>
    <property type="evidence" value="ECO:0007669"/>
    <property type="project" value="UniProtKB-UniRule"/>
</dbReference>
<organism evidence="9 10">
    <name type="scientific">Mycena sanguinolenta</name>
    <dbReference type="NCBI Taxonomy" id="230812"/>
    <lineage>
        <taxon>Eukaryota</taxon>
        <taxon>Fungi</taxon>
        <taxon>Dikarya</taxon>
        <taxon>Basidiomycota</taxon>
        <taxon>Agaricomycotina</taxon>
        <taxon>Agaricomycetes</taxon>
        <taxon>Agaricomycetidae</taxon>
        <taxon>Agaricales</taxon>
        <taxon>Marasmiineae</taxon>
        <taxon>Mycenaceae</taxon>
        <taxon>Mycena</taxon>
    </lineage>
</organism>
<keyword evidence="4 7" id="KW-0560">Oxidoreductase</keyword>
<evidence type="ECO:0000313" key="9">
    <source>
        <dbReference type="EMBL" id="KAF7357092.1"/>
    </source>
</evidence>
<dbReference type="PROSITE" id="PS50873">
    <property type="entry name" value="PEROXIDASE_4"/>
    <property type="match status" value="1"/>
</dbReference>
<proteinExistence type="inferred from homology"/>
<dbReference type="AlphaFoldDB" id="A0A8H6YDD0"/>
<protein>
    <recommendedName>
        <fullName evidence="7">Peroxidase</fullName>
        <ecNumber evidence="7">1.11.1.-</ecNumber>
    </recommendedName>
</protein>
<comment type="caution">
    <text evidence="9">The sequence shown here is derived from an EMBL/GenBank/DDBJ whole genome shotgun (WGS) entry which is preliminary data.</text>
</comment>
<evidence type="ECO:0000256" key="2">
    <source>
        <dbReference type="ARBA" id="ARBA00022617"/>
    </source>
</evidence>
<keyword evidence="3" id="KW-0479">Metal-binding</keyword>
<dbReference type="Gene3D" id="1.10.520.10">
    <property type="match status" value="1"/>
</dbReference>
<sequence length="528" mass="57317">MRLSDLGVLCHLTCTFYLVLGATVFTWPDPLLDTLDDQLYRLSTVAGLAVNCTPRDNSTISAQWLRLAYHDMATHNGTTGTGGMDASIQFEFTRAQDVGRGMLESLTDFATSPNQYVGMADIIAMGAINAPIGCGGPAIPFRGGRIDATEAGPATVPEPQQDLVSHVASFQAQGFNETEMIMLVACGHSLGGVRRVDFPLIVTEDVPTGFQTFASTVGFDNTVPRRSQFSNVTEYLDGTTQNVLVVRSNITTRSDFRIFSSDGNVTMQSLASPETFNGVCADLIERMINTVPSTVTLTDPIEPLDFKVFNTSLYPQGGSLVFLATLRIIDTGVNRTTTMFWKERTGTFYPAEGCSIPGIVIHEVSSLYAQLKGVTAFNHHFFNASIDLATSISHFWFEVNDNDGSAPFIVDNNGGNYTIDQDVVLFDPQRTVSTLTNSSEIARMVVGVKDAPITTNVTSLTTISNLTAAPFTRSVINTFELDSSFPPADDYTFYSFPFDFSDTFPLSHTIQATIDGTTYSVWVPGTGT</sequence>
<name>A0A8H6YDD0_9AGAR</name>
<dbReference type="GO" id="GO:0004601">
    <property type="term" value="F:peroxidase activity"/>
    <property type="evidence" value="ECO:0007669"/>
    <property type="project" value="UniProtKB-KW"/>
</dbReference>
<evidence type="ECO:0000256" key="7">
    <source>
        <dbReference type="RuleBase" id="RU363051"/>
    </source>
</evidence>
<keyword evidence="5" id="KW-0408">Iron</keyword>
<reference evidence="9" key="1">
    <citation type="submission" date="2020-05" db="EMBL/GenBank/DDBJ databases">
        <title>Mycena genomes resolve the evolution of fungal bioluminescence.</title>
        <authorList>
            <person name="Tsai I.J."/>
        </authorList>
    </citation>
    <scope>NUCLEOTIDE SEQUENCE</scope>
    <source>
        <strain evidence="9">160909Yilan</strain>
    </source>
</reference>
<gene>
    <name evidence="9" type="ORF">MSAN_01303300</name>
</gene>
<evidence type="ECO:0000256" key="1">
    <source>
        <dbReference type="ARBA" id="ARBA00022559"/>
    </source>
</evidence>
<dbReference type="SUPFAM" id="SSF48113">
    <property type="entry name" value="Heme-dependent peroxidases"/>
    <property type="match status" value="1"/>
</dbReference>
<dbReference type="EC" id="1.11.1.-" evidence="7"/>
<dbReference type="Proteomes" id="UP000623467">
    <property type="component" value="Unassembled WGS sequence"/>
</dbReference>
<dbReference type="GO" id="GO:0042744">
    <property type="term" value="P:hydrogen peroxide catabolic process"/>
    <property type="evidence" value="ECO:0007669"/>
    <property type="project" value="TreeGrafter"/>
</dbReference>
<dbReference type="PANTHER" id="PTHR31356:SF53">
    <property type="entry name" value="HEME PEROXIDASE"/>
    <property type="match status" value="1"/>
</dbReference>
<evidence type="ECO:0000256" key="4">
    <source>
        <dbReference type="ARBA" id="ARBA00023002"/>
    </source>
</evidence>
<keyword evidence="10" id="KW-1185">Reference proteome</keyword>
<dbReference type="OrthoDB" id="5985073at2759"/>
<evidence type="ECO:0000259" key="8">
    <source>
        <dbReference type="PROSITE" id="PS50873"/>
    </source>
</evidence>
<dbReference type="PRINTS" id="PR00458">
    <property type="entry name" value="PEROXIDASE"/>
</dbReference>
<keyword evidence="2" id="KW-0349">Heme</keyword>
<accession>A0A8H6YDD0</accession>
<dbReference type="InterPro" id="IPR002016">
    <property type="entry name" value="Haem_peroxidase"/>
</dbReference>
<evidence type="ECO:0000256" key="6">
    <source>
        <dbReference type="RuleBase" id="RU004241"/>
    </source>
</evidence>
<evidence type="ECO:0000256" key="5">
    <source>
        <dbReference type="ARBA" id="ARBA00023004"/>
    </source>
</evidence>
<comment type="similarity">
    <text evidence="6">Belongs to the peroxidase family.</text>
</comment>
<dbReference type="Pfam" id="PF00141">
    <property type="entry name" value="peroxidase"/>
    <property type="match status" value="1"/>
</dbReference>
<dbReference type="GO" id="GO:0000302">
    <property type="term" value="P:response to reactive oxygen species"/>
    <property type="evidence" value="ECO:0007669"/>
    <property type="project" value="TreeGrafter"/>
</dbReference>
<dbReference type="InterPro" id="IPR010255">
    <property type="entry name" value="Haem_peroxidase_sf"/>
</dbReference>
<dbReference type="GO" id="GO:0034599">
    <property type="term" value="P:cellular response to oxidative stress"/>
    <property type="evidence" value="ECO:0007669"/>
    <property type="project" value="InterPro"/>
</dbReference>
<evidence type="ECO:0000256" key="3">
    <source>
        <dbReference type="ARBA" id="ARBA00022723"/>
    </source>
</evidence>
<keyword evidence="1 7" id="KW-0575">Peroxidase</keyword>
<dbReference type="PANTHER" id="PTHR31356">
    <property type="entry name" value="THYLAKOID LUMENAL 29 KDA PROTEIN, CHLOROPLASTIC-RELATED"/>
    <property type="match status" value="1"/>
</dbReference>
<dbReference type="GO" id="GO:0020037">
    <property type="term" value="F:heme binding"/>
    <property type="evidence" value="ECO:0007669"/>
    <property type="project" value="UniProtKB-UniRule"/>
</dbReference>